<evidence type="ECO:0000259" key="3">
    <source>
        <dbReference type="Pfam" id="PF12697"/>
    </source>
</evidence>
<dbReference type="Proteomes" id="UP001501444">
    <property type="component" value="Unassembled WGS sequence"/>
</dbReference>
<comment type="caution">
    <text evidence="4">The sequence shown here is derived from an EMBL/GenBank/DDBJ whole genome shotgun (WGS) entry which is preliminary data.</text>
</comment>
<feature type="region of interest" description="Disordered" evidence="1">
    <location>
        <begin position="20"/>
        <end position="51"/>
    </location>
</feature>
<dbReference type="SUPFAM" id="SSF53474">
    <property type="entry name" value="alpha/beta-Hydrolases"/>
    <property type="match status" value="1"/>
</dbReference>
<evidence type="ECO:0000256" key="1">
    <source>
        <dbReference type="SAM" id="MobiDB-lite"/>
    </source>
</evidence>
<evidence type="ECO:0000313" key="5">
    <source>
        <dbReference type="Proteomes" id="UP001501444"/>
    </source>
</evidence>
<dbReference type="Gene3D" id="3.40.50.1820">
    <property type="entry name" value="alpha/beta hydrolase"/>
    <property type="match status" value="1"/>
</dbReference>
<keyword evidence="5" id="KW-1185">Reference proteome</keyword>
<accession>A0ABP5SXH1</accession>
<evidence type="ECO:0000313" key="4">
    <source>
        <dbReference type="EMBL" id="GAA2340785.1"/>
    </source>
</evidence>
<gene>
    <name evidence="4" type="ORF">GCM10010170_023940</name>
</gene>
<dbReference type="EMBL" id="BAAARV010000019">
    <property type="protein sequence ID" value="GAA2340785.1"/>
    <property type="molecule type" value="Genomic_DNA"/>
</dbReference>
<proteinExistence type="predicted"/>
<keyword evidence="2" id="KW-0732">Signal</keyword>
<dbReference type="PROSITE" id="PS51257">
    <property type="entry name" value="PROKAR_LIPOPROTEIN"/>
    <property type="match status" value="1"/>
</dbReference>
<dbReference type="InterPro" id="IPR029058">
    <property type="entry name" value="AB_hydrolase_fold"/>
</dbReference>
<feature type="signal peptide" evidence="2">
    <location>
        <begin position="1"/>
        <end position="20"/>
    </location>
</feature>
<dbReference type="RefSeq" id="WP_344612386.1">
    <property type="nucleotide sequence ID" value="NZ_BAAARV010000019.1"/>
</dbReference>
<evidence type="ECO:0000256" key="2">
    <source>
        <dbReference type="SAM" id="SignalP"/>
    </source>
</evidence>
<feature type="chain" id="PRO_5046335983" description="AB hydrolase-1 domain-containing protein" evidence="2">
    <location>
        <begin position="21"/>
        <end position="262"/>
    </location>
</feature>
<dbReference type="Pfam" id="PF12697">
    <property type="entry name" value="Abhydrolase_6"/>
    <property type="match status" value="1"/>
</dbReference>
<sequence length="262" mass="26260">MRVLTGICCVLLLLAGCSSKSEKSGTADTPTSPSPAAAPSPTHGLCGGDTELDDKQVTFPTKTGAHLAAYVLGTGGVTLVLAPQASTTGCSWLSWAKRQAAAGYRVLAFDFNGEGRSTSADTGHNSDDVAAAAAFARTSGSTKVVLIGASRGATATLIAAAALKPPAVAVISLSGPSDYARESALQAVPGLTAPVLYVAAKGDSAFASSAQEMYDATPGQDRKLVLVEGRLHGTALLSVTAEGAPEATKAVDDFLRTAAPPA</sequence>
<protein>
    <recommendedName>
        <fullName evidence="3">AB hydrolase-1 domain-containing protein</fullName>
    </recommendedName>
</protein>
<dbReference type="InterPro" id="IPR000073">
    <property type="entry name" value="AB_hydrolase_1"/>
</dbReference>
<name>A0ABP5SXH1_9ACTN</name>
<feature type="domain" description="AB hydrolase-1" evidence="3">
    <location>
        <begin position="90"/>
        <end position="231"/>
    </location>
</feature>
<organism evidence="4 5">
    <name type="scientific">Dactylosporangium salmoneum</name>
    <dbReference type="NCBI Taxonomy" id="53361"/>
    <lineage>
        <taxon>Bacteria</taxon>
        <taxon>Bacillati</taxon>
        <taxon>Actinomycetota</taxon>
        <taxon>Actinomycetes</taxon>
        <taxon>Micromonosporales</taxon>
        <taxon>Micromonosporaceae</taxon>
        <taxon>Dactylosporangium</taxon>
    </lineage>
</organism>
<reference evidence="5" key="1">
    <citation type="journal article" date="2019" name="Int. J. Syst. Evol. Microbiol.">
        <title>The Global Catalogue of Microorganisms (GCM) 10K type strain sequencing project: providing services to taxonomists for standard genome sequencing and annotation.</title>
        <authorList>
            <consortium name="The Broad Institute Genomics Platform"/>
            <consortium name="The Broad Institute Genome Sequencing Center for Infectious Disease"/>
            <person name="Wu L."/>
            <person name="Ma J."/>
        </authorList>
    </citation>
    <scope>NUCLEOTIDE SEQUENCE [LARGE SCALE GENOMIC DNA]</scope>
    <source>
        <strain evidence="5">JCM 3272</strain>
    </source>
</reference>